<evidence type="ECO:0000313" key="2">
    <source>
        <dbReference type="Proteomes" id="UP000011185"/>
    </source>
</evidence>
<dbReference type="HOGENOM" id="CLU_2967564_0_0_1"/>
<name>L7K073_TRAHO</name>
<keyword evidence="2" id="KW-1185">Reference proteome</keyword>
<feature type="non-terminal residue" evidence="1">
    <location>
        <position position="1"/>
    </location>
</feature>
<dbReference type="Proteomes" id="UP000011185">
    <property type="component" value="Unassembled WGS sequence"/>
</dbReference>
<dbReference type="AlphaFoldDB" id="L7K073"/>
<proteinExistence type="predicted"/>
<dbReference type="VEuPathDB" id="MicrosporidiaDB:THOM_0514"/>
<reference evidence="1 2" key="1">
    <citation type="journal article" date="2012" name="PLoS Pathog.">
        <title>The genome of the obligate intracellular parasite Trachipleistophora hominis: new insights into microsporidian genome dynamics and reductive evolution.</title>
        <authorList>
            <person name="Heinz E."/>
            <person name="Williams T.A."/>
            <person name="Nakjang S."/>
            <person name="Noel C.J."/>
            <person name="Swan D.C."/>
            <person name="Goldberg A.V."/>
            <person name="Harris S.R."/>
            <person name="Weinmaier T."/>
            <person name="Markert S."/>
            <person name="Becher D."/>
            <person name="Bernhardt J."/>
            <person name="Dagan T."/>
            <person name="Hacker C."/>
            <person name="Lucocq J.M."/>
            <person name="Schweder T."/>
            <person name="Rattei T."/>
            <person name="Hall N."/>
            <person name="Hirt R.P."/>
            <person name="Embley T.M."/>
        </authorList>
    </citation>
    <scope>NUCLEOTIDE SEQUENCE [LARGE SCALE GENOMIC DNA]</scope>
</reference>
<gene>
    <name evidence="1" type="ORF">THOM_0514</name>
</gene>
<organism evidence="1 2">
    <name type="scientific">Trachipleistophora hominis</name>
    <name type="common">Microsporidian parasite</name>
    <dbReference type="NCBI Taxonomy" id="72359"/>
    <lineage>
        <taxon>Eukaryota</taxon>
        <taxon>Fungi</taxon>
        <taxon>Fungi incertae sedis</taxon>
        <taxon>Microsporidia</taxon>
        <taxon>Pleistophoridae</taxon>
        <taxon>Trachipleistophora</taxon>
    </lineage>
</organism>
<accession>L7K073</accession>
<protein>
    <submittedName>
        <fullName evidence="1">Uncharacterized protein</fullName>
    </submittedName>
</protein>
<dbReference type="InParanoid" id="L7K073"/>
<dbReference type="EMBL" id="JH993845">
    <property type="protein sequence ID" value="ELQ76487.1"/>
    <property type="molecule type" value="Genomic_DNA"/>
</dbReference>
<sequence length="59" mass="6650">VIHVARKTCIVCSHYLRKDDKGNILTILCRLFHSLPLQSNCVLPLCPISYRASSNSCFT</sequence>
<evidence type="ECO:0000313" key="1">
    <source>
        <dbReference type="EMBL" id="ELQ76487.1"/>
    </source>
</evidence>